<dbReference type="EMBL" id="CAGI01000150">
    <property type="protein sequence ID" value="CCF49917.1"/>
    <property type="molecule type" value="Genomic_DNA"/>
</dbReference>
<evidence type="ECO:0000313" key="2">
    <source>
        <dbReference type="EMBL" id="CCF49917.1"/>
    </source>
</evidence>
<protein>
    <submittedName>
        <fullName evidence="2">Uncharacterized protein</fullName>
    </submittedName>
</protein>
<accession>I2FSM4</accession>
<evidence type="ECO:0000256" key="1">
    <source>
        <dbReference type="SAM" id="MobiDB-lite"/>
    </source>
</evidence>
<feature type="region of interest" description="Disordered" evidence="1">
    <location>
        <begin position="1"/>
        <end position="33"/>
    </location>
</feature>
<organism evidence="2 3">
    <name type="scientific">Ustilago hordei</name>
    <name type="common">Barley covered smut fungus</name>
    <dbReference type="NCBI Taxonomy" id="120017"/>
    <lineage>
        <taxon>Eukaryota</taxon>
        <taxon>Fungi</taxon>
        <taxon>Dikarya</taxon>
        <taxon>Basidiomycota</taxon>
        <taxon>Ustilaginomycotina</taxon>
        <taxon>Ustilaginomycetes</taxon>
        <taxon>Ustilaginales</taxon>
        <taxon>Ustilaginaceae</taxon>
        <taxon>Ustilago</taxon>
    </lineage>
</organism>
<comment type="caution">
    <text evidence="2">The sequence shown here is derived from an EMBL/GenBank/DDBJ whole genome shotgun (WGS) entry which is preliminary data.</text>
</comment>
<dbReference type="Proteomes" id="UP000006174">
    <property type="component" value="Unassembled WGS sequence"/>
</dbReference>
<reference evidence="2 3" key="1">
    <citation type="journal article" date="2012" name="Plant Cell">
        <title>Genome comparison of barley and maize smut fungi reveals targeted loss of RNA silencing components and species-specific presence of transposable elements.</title>
        <authorList>
            <person name="Laurie J.D."/>
            <person name="Ali S."/>
            <person name="Linning R."/>
            <person name="Mannhaupt G."/>
            <person name="Wong P."/>
            <person name="Gueldener U."/>
            <person name="Muensterkoetter M."/>
            <person name="Moore R."/>
            <person name="Kahmann R."/>
            <person name="Bakkeren G."/>
            <person name="Schirawski J."/>
        </authorList>
    </citation>
    <scope>NUCLEOTIDE SEQUENCE [LARGE SCALE GENOMIC DNA]</scope>
    <source>
        <strain evidence="3">Uh4875-4</strain>
    </source>
</reference>
<dbReference type="AlphaFoldDB" id="I2FSM4"/>
<feature type="compositionally biased region" description="Low complexity" evidence="1">
    <location>
        <begin position="12"/>
        <end position="25"/>
    </location>
</feature>
<sequence length="185" mass="19719">MLYTLCSRSKRPVAAEPSASASKPSNTPSAVETSVLAVETTGTPSGSAPLEPLFLFADEEAGPASWAASPILFGSPPDLLAPDKINNNALRRWALLTPEREAEYTAELACTLTPPPSADAVMDAMLVATPSRYTTPVFESVVQRLTPPPCWNCHTPTPPPPDQHVPNNAENAEWAEHMVVAHLVV</sequence>
<dbReference type="HOGENOM" id="CLU_1391174_0_0_1"/>
<name>I2FSM4_USTHO</name>
<proteinExistence type="predicted"/>
<gene>
    <name evidence="2" type="ORF">UHOR_13987</name>
</gene>
<keyword evidence="3" id="KW-1185">Reference proteome</keyword>
<evidence type="ECO:0000313" key="3">
    <source>
        <dbReference type="Proteomes" id="UP000006174"/>
    </source>
</evidence>